<name>A0ABW3SEX6_9BACL</name>
<reference evidence="2" key="1">
    <citation type="journal article" date="2019" name="Int. J. Syst. Evol. Microbiol.">
        <title>The Global Catalogue of Microorganisms (GCM) 10K type strain sequencing project: providing services to taxonomists for standard genome sequencing and annotation.</title>
        <authorList>
            <consortium name="The Broad Institute Genomics Platform"/>
            <consortium name="The Broad Institute Genome Sequencing Center for Infectious Disease"/>
            <person name="Wu L."/>
            <person name="Ma J."/>
        </authorList>
    </citation>
    <scope>NUCLEOTIDE SEQUENCE [LARGE SCALE GENOMIC DNA]</scope>
    <source>
        <strain evidence="2">CCUG 48216</strain>
    </source>
</reference>
<gene>
    <name evidence="1" type="ORF">ACFQ2Z_18590</name>
</gene>
<evidence type="ECO:0000313" key="1">
    <source>
        <dbReference type="EMBL" id="MFD1183352.1"/>
    </source>
</evidence>
<dbReference type="Proteomes" id="UP001597211">
    <property type="component" value="Unassembled WGS sequence"/>
</dbReference>
<organism evidence="1 2">
    <name type="scientific">Paenibacillus timonensis</name>
    <dbReference type="NCBI Taxonomy" id="225915"/>
    <lineage>
        <taxon>Bacteria</taxon>
        <taxon>Bacillati</taxon>
        <taxon>Bacillota</taxon>
        <taxon>Bacilli</taxon>
        <taxon>Bacillales</taxon>
        <taxon>Paenibacillaceae</taxon>
        <taxon>Paenibacillus</taxon>
    </lineage>
</organism>
<evidence type="ECO:0008006" key="3">
    <source>
        <dbReference type="Google" id="ProtNLM"/>
    </source>
</evidence>
<proteinExistence type="predicted"/>
<comment type="caution">
    <text evidence="1">The sequence shown here is derived from an EMBL/GenBank/DDBJ whole genome shotgun (WGS) entry which is preliminary data.</text>
</comment>
<dbReference type="RefSeq" id="WP_270406679.1">
    <property type="nucleotide sequence ID" value="NZ_JAKSXN010000048.1"/>
</dbReference>
<accession>A0ABW3SEX6</accession>
<sequence>MIAVGQAGDFTVIDREIEGDPQHLLEAQVRMTVVNGEIGYQA</sequence>
<keyword evidence="2" id="KW-1185">Reference proteome</keyword>
<evidence type="ECO:0000313" key="2">
    <source>
        <dbReference type="Proteomes" id="UP001597211"/>
    </source>
</evidence>
<protein>
    <recommendedName>
        <fullName evidence="3">Amidohydrolase 3 domain-containing protein</fullName>
    </recommendedName>
</protein>
<dbReference type="EMBL" id="JBHTKZ010000043">
    <property type="protein sequence ID" value="MFD1183352.1"/>
    <property type="molecule type" value="Genomic_DNA"/>
</dbReference>